<dbReference type="AlphaFoldDB" id="A0A1M5H2N2"/>
<dbReference type="Proteomes" id="UP000184112">
    <property type="component" value="Unassembled WGS sequence"/>
</dbReference>
<evidence type="ECO:0000256" key="1">
    <source>
        <dbReference type="SAM" id="Phobius"/>
    </source>
</evidence>
<dbReference type="EMBL" id="FQWH01000001">
    <property type="protein sequence ID" value="SHG10220.1"/>
    <property type="molecule type" value="Genomic_DNA"/>
</dbReference>
<evidence type="ECO:0000313" key="3">
    <source>
        <dbReference type="Proteomes" id="UP000184112"/>
    </source>
</evidence>
<accession>A0A1M5H2N2</accession>
<dbReference type="Gene3D" id="1.25.40.10">
    <property type="entry name" value="Tetratricopeptide repeat domain"/>
    <property type="match status" value="1"/>
</dbReference>
<reference evidence="2 3" key="1">
    <citation type="submission" date="2016-11" db="EMBL/GenBank/DDBJ databases">
        <authorList>
            <person name="Jaros S."/>
            <person name="Januszkiewicz K."/>
            <person name="Wedrychowicz H."/>
        </authorList>
    </citation>
    <scope>NUCLEOTIDE SEQUENCE [LARGE SCALE GENOMIC DNA]</scope>
    <source>
        <strain evidence="2 3">DSM 6792</strain>
    </source>
</reference>
<dbReference type="InterPro" id="IPR011990">
    <property type="entry name" value="TPR-like_helical_dom_sf"/>
</dbReference>
<keyword evidence="1" id="KW-0812">Transmembrane</keyword>
<protein>
    <submittedName>
        <fullName evidence="2">Tetratricopeptide repeat-containing protein</fullName>
    </submittedName>
</protein>
<feature type="transmembrane region" description="Helical" evidence="1">
    <location>
        <begin position="86"/>
        <end position="105"/>
    </location>
</feature>
<evidence type="ECO:0000313" key="2">
    <source>
        <dbReference type="EMBL" id="SHG10220.1"/>
    </source>
</evidence>
<keyword evidence="1" id="KW-0472">Membrane</keyword>
<organism evidence="2 3">
    <name type="scientific">Flavobacterium johnsoniae</name>
    <name type="common">Cytophaga johnsonae</name>
    <dbReference type="NCBI Taxonomy" id="986"/>
    <lineage>
        <taxon>Bacteria</taxon>
        <taxon>Pseudomonadati</taxon>
        <taxon>Bacteroidota</taxon>
        <taxon>Flavobacteriia</taxon>
        <taxon>Flavobacteriales</taxon>
        <taxon>Flavobacteriaceae</taxon>
        <taxon>Flavobacterium</taxon>
    </lineage>
</organism>
<dbReference type="SUPFAM" id="SSF48452">
    <property type="entry name" value="TPR-like"/>
    <property type="match status" value="1"/>
</dbReference>
<proteinExistence type="predicted"/>
<keyword evidence="1" id="KW-1133">Transmembrane helix</keyword>
<sequence>MNEERYILFDQYLQGELTADAKNDFEKQLLEDPEFASEFETFKEVQFQLANKFGIEQEREAFKQNLTQISEKHFDKKTKVIGLKPWYLAVAASVAVLFGLFFFNYNQNPVFADYNDPEQASFIVRGTVNESLKQAEEAYNAKRYNKAIPLFETVLQKQKTAEIQFFYGVSLLEESHYLKAEAVFNEIHAGTSVYKEKALWYLALSKLKQKDYEACKQILESISEDYEGYDQVEELLHQLD</sequence>
<name>A0A1M5H2N2_FLAJO</name>
<gene>
    <name evidence="2" type="ORF">SAMN05444388_101674</name>
</gene>
<dbReference type="RefSeq" id="WP_073408150.1">
    <property type="nucleotide sequence ID" value="NZ_FQWH01000001.1"/>
</dbReference>